<reference evidence="1" key="1">
    <citation type="journal article" date="2021" name="Proc. Natl. Acad. Sci. U.S.A.">
        <title>A Catalog of Tens of Thousands of Viruses from Human Metagenomes Reveals Hidden Associations with Chronic Diseases.</title>
        <authorList>
            <person name="Tisza M.J."/>
            <person name="Buck C.B."/>
        </authorList>
    </citation>
    <scope>NUCLEOTIDE SEQUENCE</scope>
    <source>
        <strain evidence="1">Ct5O42</strain>
    </source>
</reference>
<dbReference type="Pfam" id="PF13252">
    <property type="entry name" value="Phage_capsid_3"/>
    <property type="match status" value="1"/>
</dbReference>
<organism evidence="1">
    <name type="scientific">Podoviridae sp. ct5O42</name>
    <dbReference type="NCBI Taxonomy" id="2826084"/>
    <lineage>
        <taxon>Viruses</taxon>
        <taxon>Duplodnaviria</taxon>
        <taxon>Heunggongvirae</taxon>
        <taxon>Uroviricota</taxon>
        <taxon>Caudoviricetes</taxon>
    </lineage>
</organism>
<name>A0A8D9UH64_9CAUD</name>
<dbReference type="EMBL" id="BK014723">
    <property type="protein sequence ID" value="DAD55318.1"/>
    <property type="molecule type" value="Genomic_DNA"/>
</dbReference>
<dbReference type="InterPro" id="IPR025267">
    <property type="entry name" value="ORF017-like"/>
</dbReference>
<accession>A0A8D9UH64</accession>
<proteinExistence type="predicted"/>
<sequence length="427" mass="45403">MMNTICDLYLMPVVLNLFDGNTNTTLDAGLSDEMKTYYSTRLINLVEPELIHDQFGQKHPIPKNSGKTIEFRKYDSLPKALVPLTEGVTPAGQKLSMGVIRATIKQYGGYIELSDILELTAIDNNLVQATRLLASQAGRTSDTITREVLAGGTNVVYAGGAKDRSELVGGDATEANNKYLSVDDIRKAVRALKVMNAQKINGYFAGIIHPDTAYDLMSDKKWVDVKTYSDPDGIYEGEIGKIEGVRFVETTEAKIFHAPDLVIADGSNAAVRDLTVKSASGKGITVNEALSTNQAAALTGREILVGSELMEVASAAAGAAGAATITVKESPATTPAASTVIYPGEGGAKGRDVYSTLIVGADAYGVTELDGGGLQHIVKQLGSSGTADPLNQRATAGWKLTKVAERLVEQYMVRIESASTFESGLMN</sequence>
<evidence type="ECO:0000313" key="1">
    <source>
        <dbReference type="EMBL" id="DAD55318.1"/>
    </source>
</evidence>
<dbReference type="NCBIfam" id="TIGR04387">
    <property type="entry name" value="capsid_maj_N4"/>
    <property type="match status" value="2"/>
</dbReference>
<protein>
    <submittedName>
        <fullName evidence="1">Major capsid protein</fullName>
    </submittedName>
</protein>